<accession>A0A7S4V0Z9</accession>
<gene>
    <name evidence="1" type="ORF">AMON00008_LOCUS37133</name>
</gene>
<reference evidence="1" key="1">
    <citation type="submission" date="2021-01" db="EMBL/GenBank/DDBJ databases">
        <authorList>
            <person name="Corre E."/>
            <person name="Pelletier E."/>
            <person name="Niang G."/>
            <person name="Scheremetjew M."/>
            <person name="Finn R."/>
            <person name="Kale V."/>
            <person name="Holt S."/>
            <person name="Cochrane G."/>
            <person name="Meng A."/>
            <person name="Brown T."/>
            <person name="Cohen L."/>
        </authorList>
    </citation>
    <scope>NUCLEOTIDE SEQUENCE</scope>
    <source>
        <strain evidence="1">CCMP3105</strain>
    </source>
</reference>
<proteinExistence type="predicted"/>
<dbReference type="AlphaFoldDB" id="A0A7S4V0Z9"/>
<evidence type="ECO:0000313" key="1">
    <source>
        <dbReference type="EMBL" id="CAE4618014.1"/>
    </source>
</evidence>
<protein>
    <submittedName>
        <fullName evidence="1">Uncharacterized protein</fullName>
    </submittedName>
</protein>
<name>A0A7S4V0Z9_9DINO</name>
<organism evidence="1">
    <name type="scientific">Alexandrium monilatum</name>
    <dbReference type="NCBI Taxonomy" id="311494"/>
    <lineage>
        <taxon>Eukaryota</taxon>
        <taxon>Sar</taxon>
        <taxon>Alveolata</taxon>
        <taxon>Dinophyceae</taxon>
        <taxon>Gonyaulacales</taxon>
        <taxon>Pyrocystaceae</taxon>
        <taxon>Alexandrium</taxon>
    </lineage>
</organism>
<sequence>MAEEDPTDTFNFTVGVGGWRHNTTYLAGGVESDLLRLQRRGRAILRPTFVCKTRGSYQAWCLPDILKVAALRNPTATGFLTVHADFWFRPSTIFAKTGMQHNAIWQLGGGMLATANETGGLHCLTGEAEIMQDRKWHG</sequence>
<dbReference type="EMBL" id="HBNR01052905">
    <property type="protein sequence ID" value="CAE4618014.1"/>
    <property type="molecule type" value="Transcribed_RNA"/>
</dbReference>